<dbReference type="PANTHER" id="PTHR43302">
    <property type="entry name" value="TRANSPORTER ARSB-RELATED"/>
    <property type="match status" value="1"/>
</dbReference>
<keyword evidence="4" id="KW-0813">Transport</keyword>
<feature type="transmembrane region" description="Helical" evidence="10">
    <location>
        <begin position="364"/>
        <end position="385"/>
    </location>
</feature>
<dbReference type="PRINTS" id="PR00758">
    <property type="entry name" value="ARSENICPUMP"/>
</dbReference>
<feature type="transmembrane region" description="Helical" evidence="10">
    <location>
        <begin position="158"/>
        <end position="180"/>
    </location>
</feature>
<evidence type="ECO:0000256" key="4">
    <source>
        <dbReference type="ARBA" id="ARBA00022448"/>
    </source>
</evidence>
<evidence type="ECO:0000259" key="11">
    <source>
        <dbReference type="Pfam" id="PF03600"/>
    </source>
</evidence>
<feature type="transmembrane region" description="Helical" evidence="10">
    <location>
        <begin position="324"/>
        <end position="344"/>
    </location>
</feature>
<keyword evidence="8 10" id="KW-1133">Transmembrane helix</keyword>
<accession>A0ABN2GMY1</accession>
<evidence type="ECO:0000256" key="7">
    <source>
        <dbReference type="ARBA" id="ARBA00022849"/>
    </source>
</evidence>
<feature type="transmembrane region" description="Helical" evidence="10">
    <location>
        <begin position="41"/>
        <end position="71"/>
    </location>
</feature>
<evidence type="ECO:0000313" key="12">
    <source>
        <dbReference type="EMBL" id="GAA1673947.1"/>
    </source>
</evidence>
<evidence type="ECO:0000256" key="1">
    <source>
        <dbReference type="ARBA" id="ARBA00004651"/>
    </source>
</evidence>
<comment type="similarity">
    <text evidence="2">Belongs to the ArsB family.</text>
</comment>
<keyword evidence="6 10" id="KW-0812">Transmembrane</keyword>
<feature type="transmembrane region" description="Helical" evidence="10">
    <location>
        <begin position="77"/>
        <end position="107"/>
    </location>
</feature>
<dbReference type="RefSeq" id="WP_344053626.1">
    <property type="nucleotide sequence ID" value="NZ_BAAAPK010000001.1"/>
</dbReference>
<name>A0ABN2GMY1_9MICO</name>
<evidence type="ECO:0000256" key="9">
    <source>
        <dbReference type="ARBA" id="ARBA00023136"/>
    </source>
</evidence>
<evidence type="ECO:0000256" key="6">
    <source>
        <dbReference type="ARBA" id="ARBA00022692"/>
    </source>
</evidence>
<evidence type="ECO:0000256" key="2">
    <source>
        <dbReference type="ARBA" id="ARBA00006433"/>
    </source>
</evidence>
<dbReference type="EMBL" id="BAAAPK010000001">
    <property type="protein sequence ID" value="GAA1673947.1"/>
    <property type="molecule type" value="Genomic_DNA"/>
</dbReference>
<gene>
    <name evidence="12" type="ORF">GCM10009807_17510</name>
</gene>
<sequence length="386" mass="39888">MDAVKLALVGAGLLLLGGAAVITGVLPAADALAIADRVWPILAFVVAVTIVAELAAAAGVFDVAAFALARWARGRTWVLWALVVVLAILATAFLSLDTTAVLLTPVVVAVARAHRLDPLPFAFTTVVLANTASLVLPVSNLTNLLAVERLGIAGPLEFLALTGPSAFVAIAVSVLILLLAQRRSLRGRYLLATPPHVEDRVLLITAAVVVIALLPLLVSGMPPWIPATAAAIALSIVFAVRSRRTLRLGLVPWQLLVFASGLFLAVGAIEALGSQRVLEAIVGTGTSPSDLLQVAAAGLFGANAINNLPAYLALEAAAGAPERLAALLVGVNAGPLIAPWASLATLLWHQRLHAVGVDVPWRRYVLLGLAIAPVTVLLATLPLAVR</sequence>
<proteinExistence type="inferred from homology"/>
<dbReference type="Pfam" id="PF03600">
    <property type="entry name" value="CitMHS"/>
    <property type="match status" value="1"/>
</dbReference>
<reference evidence="12 13" key="1">
    <citation type="journal article" date="2019" name="Int. J. Syst. Evol. Microbiol.">
        <title>The Global Catalogue of Microorganisms (GCM) 10K type strain sequencing project: providing services to taxonomists for standard genome sequencing and annotation.</title>
        <authorList>
            <consortium name="The Broad Institute Genomics Platform"/>
            <consortium name="The Broad Institute Genome Sequencing Center for Infectious Disease"/>
            <person name="Wu L."/>
            <person name="Ma J."/>
        </authorList>
    </citation>
    <scope>NUCLEOTIDE SEQUENCE [LARGE SCALE GENOMIC DNA]</scope>
    <source>
        <strain evidence="12 13">JCM 15575</strain>
    </source>
</reference>
<evidence type="ECO:0000256" key="8">
    <source>
        <dbReference type="ARBA" id="ARBA00022989"/>
    </source>
</evidence>
<dbReference type="InterPro" id="IPR004680">
    <property type="entry name" value="Cit_transptr-like_dom"/>
</dbReference>
<keyword evidence="13" id="KW-1185">Reference proteome</keyword>
<comment type="caution">
    <text evidence="12">The sequence shown here is derived from an EMBL/GenBank/DDBJ whole genome shotgun (WGS) entry which is preliminary data.</text>
</comment>
<feature type="transmembrane region" description="Helical" evidence="10">
    <location>
        <begin position="253"/>
        <end position="272"/>
    </location>
</feature>
<organism evidence="12 13">
    <name type="scientific">Microbacterium lacus</name>
    <dbReference type="NCBI Taxonomy" id="415217"/>
    <lineage>
        <taxon>Bacteria</taxon>
        <taxon>Bacillati</taxon>
        <taxon>Actinomycetota</taxon>
        <taxon>Actinomycetes</taxon>
        <taxon>Micrococcales</taxon>
        <taxon>Microbacteriaceae</taxon>
        <taxon>Microbacterium</taxon>
    </lineage>
</organism>
<evidence type="ECO:0000313" key="13">
    <source>
        <dbReference type="Proteomes" id="UP001500596"/>
    </source>
</evidence>
<feature type="transmembrane region" description="Helical" evidence="10">
    <location>
        <begin position="201"/>
        <end position="218"/>
    </location>
</feature>
<feature type="transmembrane region" description="Helical" evidence="10">
    <location>
        <begin position="292"/>
        <end position="312"/>
    </location>
</feature>
<feature type="transmembrane region" description="Helical" evidence="10">
    <location>
        <begin position="6"/>
        <end position="29"/>
    </location>
</feature>
<dbReference type="Proteomes" id="UP001500596">
    <property type="component" value="Unassembled WGS sequence"/>
</dbReference>
<keyword evidence="5" id="KW-1003">Cell membrane</keyword>
<evidence type="ECO:0000256" key="5">
    <source>
        <dbReference type="ARBA" id="ARBA00022475"/>
    </source>
</evidence>
<comment type="subcellular location">
    <subcellularLocation>
        <location evidence="1">Cell membrane</location>
        <topology evidence="1">Multi-pass membrane protein</topology>
    </subcellularLocation>
</comment>
<dbReference type="InterPro" id="IPR000802">
    <property type="entry name" value="Arsenical_pump_ArsB"/>
</dbReference>
<feature type="transmembrane region" description="Helical" evidence="10">
    <location>
        <begin position="224"/>
        <end position="241"/>
    </location>
</feature>
<keyword evidence="9 10" id="KW-0472">Membrane</keyword>
<evidence type="ECO:0000256" key="10">
    <source>
        <dbReference type="SAM" id="Phobius"/>
    </source>
</evidence>
<evidence type="ECO:0000256" key="3">
    <source>
        <dbReference type="ARBA" id="ARBA00009843"/>
    </source>
</evidence>
<dbReference type="PANTHER" id="PTHR43302:SF5">
    <property type="entry name" value="TRANSPORTER ARSB-RELATED"/>
    <property type="match status" value="1"/>
</dbReference>
<feature type="domain" description="Citrate transporter-like" evidence="11">
    <location>
        <begin position="8"/>
        <end position="328"/>
    </location>
</feature>
<keyword evidence="7" id="KW-0059">Arsenical resistance</keyword>
<protein>
    <submittedName>
        <fullName evidence="12">ArsB/NhaD family transporter</fullName>
    </submittedName>
</protein>
<comment type="similarity">
    <text evidence="3">Belongs to the CitM (TC 2.A.11) transporter family.</text>
</comment>